<dbReference type="Gene3D" id="6.10.140.2220">
    <property type="match status" value="1"/>
</dbReference>
<comment type="caution">
    <text evidence="6">The sequence shown here is derived from an EMBL/GenBank/DDBJ whole genome shotgun (WGS) entry which is preliminary data.</text>
</comment>
<protein>
    <recommendedName>
        <fullName evidence="5">MYND-type domain-containing protein</fullName>
    </recommendedName>
</protein>
<reference evidence="6 7" key="2">
    <citation type="submission" date="2019-01" db="EMBL/GenBank/DDBJ databases">
        <title>The decoding of complex shrimp genome reveals the adaptation for benthos swimmer, frequently molting mechanism and breeding impact on genome.</title>
        <authorList>
            <person name="Sun Y."/>
            <person name="Gao Y."/>
            <person name="Yu Y."/>
        </authorList>
    </citation>
    <scope>NUCLEOTIDE SEQUENCE [LARGE SCALE GENOMIC DNA]</scope>
    <source>
        <tissue evidence="6">Muscle</tissue>
    </source>
</reference>
<keyword evidence="7" id="KW-1185">Reference proteome</keyword>
<dbReference type="Proteomes" id="UP000283509">
    <property type="component" value="Unassembled WGS sequence"/>
</dbReference>
<evidence type="ECO:0000313" key="6">
    <source>
        <dbReference type="EMBL" id="ROT69885.1"/>
    </source>
</evidence>
<sequence length="109" mass="12373">MEAKGSQGKEEQWLPAVRHYHPGICHACLEMPSQKCSLKRCAQCQLVSYCSKQCQKKDWSSHKHLCQANKVDSGKNVFSQAKRDCHIHYPSCMACSYSHLAKMGSLWNS</sequence>
<dbReference type="SUPFAM" id="SSF144232">
    <property type="entry name" value="HIT/MYND zinc finger-like"/>
    <property type="match status" value="1"/>
</dbReference>
<evidence type="ECO:0000256" key="4">
    <source>
        <dbReference type="PROSITE-ProRule" id="PRU00134"/>
    </source>
</evidence>
<accession>A0A3R7M8F1</accession>
<proteinExistence type="predicted"/>
<dbReference type="PROSITE" id="PS50865">
    <property type="entry name" value="ZF_MYND_2"/>
    <property type="match status" value="1"/>
</dbReference>
<evidence type="ECO:0000256" key="1">
    <source>
        <dbReference type="ARBA" id="ARBA00022723"/>
    </source>
</evidence>
<dbReference type="Pfam" id="PF01753">
    <property type="entry name" value="zf-MYND"/>
    <property type="match status" value="1"/>
</dbReference>
<dbReference type="GO" id="GO:0008270">
    <property type="term" value="F:zinc ion binding"/>
    <property type="evidence" value="ECO:0007669"/>
    <property type="project" value="UniProtKB-KW"/>
</dbReference>
<organism evidence="6 7">
    <name type="scientific">Penaeus vannamei</name>
    <name type="common">Whiteleg shrimp</name>
    <name type="synonym">Litopenaeus vannamei</name>
    <dbReference type="NCBI Taxonomy" id="6689"/>
    <lineage>
        <taxon>Eukaryota</taxon>
        <taxon>Metazoa</taxon>
        <taxon>Ecdysozoa</taxon>
        <taxon>Arthropoda</taxon>
        <taxon>Crustacea</taxon>
        <taxon>Multicrustacea</taxon>
        <taxon>Malacostraca</taxon>
        <taxon>Eumalacostraca</taxon>
        <taxon>Eucarida</taxon>
        <taxon>Decapoda</taxon>
        <taxon>Dendrobranchiata</taxon>
        <taxon>Penaeoidea</taxon>
        <taxon>Penaeidae</taxon>
        <taxon>Penaeus</taxon>
    </lineage>
</organism>
<keyword evidence="3" id="KW-0862">Zinc</keyword>
<evidence type="ECO:0000256" key="2">
    <source>
        <dbReference type="ARBA" id="ARBA00022771"/>
    </source>
</evidence>
<dbReference type="EMBL" id="QCYY01002506">
    <property type="protein sequence ID" value="ROT69885.1"/>
    <property type="molecule type" value="Genomic_DNA"/>
</dbReference>
<evidence type="ECO:0000313" key="7">
    <source>
        <dbReference type="Proteomes" id="UP000283509"/>
    </source>
</evidence>
<evidence type="ECO:0000259" key="5">
    <source>
        <dbReference type="PROSITE" id="PS50865"/>
    </source>
</evidence>
<dbReference type="OrthoDB" id="5282002at2759"/>
<keyword evidence="1" id="KW-0479">Metal-binding</keyword>
<dbReference type="AlphaFoldDB" id="A0A3R7M8F1"/>
<gene>
    <name evidence="6" type="ORF">C7M84_011891</name>
</gene>
<keyword evidence="2 4" id="KW-0863">Zinc-finger</keyword>
<name>A0A3R7M8F1_PENVA</name>
<evidence type="ECO:0000256" key="3">
    <source>
        <dbReference type="ARBA" id="ARBA00022833"/>
    </source>
</evidence>
<reference evidence="6 7" key="1">
    <citation type="submission" date="2018-04" db="EMBL/GenBank/DDBJ databases">
        <authorList>
            <person name="Zhang X."/>
            <person name="Yuan J."/>
            <person name="Li F."/>
            <person name="Xiang J."/>
        </authorList>
    </citation>
    <scope>NUCLEOTIDE SEQUENCE [LARGE SCALE GENOMIC DNA]</scope>
    <source>
        <tissue evidence="6">Muscle</tissue>
    </source>
</reference>
<feature type="domain" description="MYND-type" evidence="5">
    <location>
        <begin position="25"/>
        <end position="66"/>
    </location>
</feature>
<dbReference type="InterPro" id="IPR002893">
    <property type="entry name" value="Znf_MYND"/>
</dbReference>